<sequence length="158" mass="17762">PVLRQRLPKKSFDEDYLDGSDATVRDLELHASKEVHVCLLYRFAMITNSILQYLIFINVGGRVMQVFAEEVMIVSVKQQITEIVLEMYLEPSTRIIESLFDAVMSRVAAFMLKSGSTTKHIRIKTVEQCRIGAAVGAWQFVTFLLAAVSESFAKAAIT</sequence>
<name>A0A147BA59_9ACAR</name>
<accession>A0A147BA59</accession>
<feature type="non-terminal residue" evidence="1">
    <location>
        <position position="158"/>
    </location>
</feature>
<evidence type="ECO:0000313" key="1">
    <source>
        <dbReference type="EMBL" id="JAR87633.1"/>
    </source>
</evidence>
<dbReference type="EMBL" id="GEIB01000141">
    <property type="protein sequence ID" value="JAR87633.1"/>
    <property type="molecule type" value="Transcribed_RNA"/>
</dbReference>
<feature type="non-terminal residue" evidence="1">
    <location>
        <position position="1"/>
    </location>
</feature>
<proteinExistence type="predicted"/>
<reference evidence="1" key="1">
    <citation type="submission" date="2016-03" db="EMBL/GenBank/DDBJ databases">
        <title>Gut transcriptome analysis on engorged females of Ornithodoros mimon (Acari: Argasidae) and phylogenetic inferences of soft ticks.</title>
        <authorList>
            <person name="Landulfo G.A."/>
            <person name="Giovanni D."/>
            <person name="Carvalho E."/>
            <person name="Junqueira-de-Azevedo I."/>
            <person name="Patane J."/>
            <person name="Mendoca R."/>
            <person name="Barros-Battesti D."/>
        </authorList>
    </citation>
    <scope>NUCLEOTIDE SEQUENCE</scope>
    <source>
        <strain evidence="1">Females</strain>
        <tissue evidence="1">Gut</tissue>
    </source>
</reference>
<dbReference type="AlphaFoldDB" id="A0A147BA59"/>
<organism evidence="1">
    <name type="scientific">Alectorobius mimon</name>
    <dbReference type="NCBI Taxonomy" id="360319"/>
    <lineage>
        <taxon>Eukaryota</taxon>
        <taxon>Metazoa</taxon>
        <taxon>Ecdysozoa</taxon>
        <taxon>Arthropoda</taxon>
        <taxon>Chelicerata</taxon>
        <taxon>Arachnida</taxon>
        <taxon>Acari</taxon>
        <taxon>Parasitiformes</taxon>
        <taxon>Ixodida</taxon>
        <taxon>Ixodoidea</taxon>
        <taxon>Argasidae</taxon>
        <taxon>Ornithodorinae</taxon>
        <taxon>Alectorobius</taxon>
    </lineage>
</organism>
<protein>
    <submittedName>
        <fullName evidence="1">Uncharacterized protein</fullName>
    </submittedName>
</protein>